<dbReference type="EMBL" id="VSSQ01002022">
    <property type="protein sequence ID" value="MPM12786.1"/>
    <property type="molecule type" value="Genomic_DNA"/>
</dbReference>
<dbReference type="AlphaFoldDB" id="A0A644X9D0"/>
<gene>
    <name evidence="1" type="ORF">SDC9_59140</name>
</gene>
<organism evidence="1">
    <name type="scientific">bioreactor metagenome</name>
    <dbReference type="NCBI Taxonomy" id="1076179"/>
    <lineage>
        <taxon>unclassified sequences</taxon>
        <taxon>metagenomes</taxon>
        <taxon>ecological metagenomes</taxon>
    </lineage>
</organism>
<name>A0A644X9D0_9ZZZZ</name>
<evidence type="ECO:0000313" key="1">
    <source>
        <dbReference type="EMBL" id="MPM12786.1"/>
    </source>
</evidence>
<proteinExistence type="predicted"/>
<reference evidence="1" key="1">
    <citation type="submission" date="2019-08" db="EMBL/GenBank/DDBJ databases">
        <authorList>
            <person name="Kucharzyk K."/>
            <person name="Murdoch R.W."/>
            <person name="Higgins S."/>
            <person name="Loffler F."/>
        </authorList>
    </citation>
    <scope>NUCLEOTIDE SEQUENCE</scope>
</reference>
<sequence length="116" mass="12422">MDPGGTAPGAISKLIAMVPGLRVISNSRQRSGLVVPQQLRLRTTNGEIHVPDGLAVRSTVKNGTPGSHRPDWALVETGIANNAATMNSNAGHLAGRCPNKFRNPIILYICFMAQYF</sequence>
<accession>A0A644X9D0</accession>
<comment type="caution">
    <text evidence="1">The sequence shown here is derived from an EMBL/GenBank/DDBJ whole genome shotgun (WGS) entry which is preliminary data.</text>
</comment>
<protein>
    <submittedName>
        <fullName evidence="1">Uncharacterized protein</fullName>
    </submittedName>
</protein>